<accession>N1QJA4</accession>
<evidence type="ECO:0000313" key="8">
    <source>
        <dbReference type="Proteomes" id="UP000016931"/>
    </source>
</evidence>
<dbReference type="InterPro" id="IPR016181">
    <property type="entry name" value="Acyl_CoA_acyltransferase"/>
</dbReference>
<dbReference type="SUPFAM" id="SSF55729">
    <property type="entry name" value="Acyl-CoA N-acyltransferases (Nat)"/>
    <property type="match status" value="1"/>
</dbReference>
<evidence type="ECO:0000256" key="1">
    <source>
        <dbReference type="ARBA" id="ARBA00009991"/>
    </source>
</evidence>
<feature type="domain" description="N-end rule aminoacyl transferase C-terminal" evidence="6">
    <location>
        <begin position="172"/>
        <end position="301"/>
    </location>
</feature>
<dbReference type="Proteomes" id="UP000016931">
    <property type="component" value="Unassembled WGS sequence"/>
</dbReference>
<dbReference type="OrthoDB" id="74183at2759"/>
<dbReference type="GO" id="GO:0005737">
    <property type="term" value="C:cytoplasm"/>
    <property type="evidence" value="ECO:0007669"/>
    <property type="project" value="TreeGrafter"/>
</dbReference>
<dbReference type="STRING" id="692275.N1QJA4"/>
<dbReference type="RefSeq" id="XP_016765437.1">
    <property type="nucleotide sequence ID" value="XM_016903610.1"/>
</dbReference>
<dbReference type="GO" id="GO:0004057">
    <property type="term" value="F:arginyl-tRNA--protein transferase activity"/>
    <property type="evidence" value="ECO:0007669"/>
    <property type="project" value="UniProtKB-EC"/>
</dbReference>
<organism evidence="7 8">
    <name type="scientific">Sphaerulina musiva (strain SO2202)</name>
    <name type="common">Poplar stem canker fungus</name>
    <name type="synonym">Septoria musiva</name>
    <dbReference type="NCBI Taxonomy" id="692275"/>
    <lineage>
        <taxon>Eukaryota</taxon>
        <taxon>Fungi</taxon>
        <taxon>Dikarya</taxon>
        <taxon>Ascomycota</taxon>
        <taxon>Pezizomycotina</taxon>
        <taxon>Dothideomycetes</taxon>
        <taxon>Dothideomycetidae</taxon>
        <taxon>Mycosphaerellales</taxon>
        <taxon>Mycosphaerellaceae</taxon>
        <taxon>Sphaerulina</taxon>
    </lineage>
</organism>
<dbReference type="OMA" id="KMQYKND"/>
<gene>
    <name evidence="7" type="ORF">SEPMUDRAFT_146373</name>
</gene>
<evidence type="ECO:0000256" key="3">
    <source>
        <dbReference type="ARBA" id="ARBA00022679"/>
    </source>
</evidence>
<dbReference type="EC" id="2.3.2.8" evidence="2"/>
<dbReference type="PANTHER" id="PTHR21367:SF1">
    <property type="entry name" value="ARGINYL-TRNA--PROTEIN TRANSFERASE 1"/>
    <property type="match status" value="1"/>
</dbReference>
<keyword evidence="3 7" id="KW-0808">Transferase</keyword>
<evidence type="ECO:0000259" key="5">
    <source>
        <dbReference type="Pfam" id="PF04376"/>
    </source>
</evidence>
<name>N1QJA4_SPHMS</name>
<dbReference type="GeneID" id="27900747"/>
<keyword evidence="4" id="KW-0012">Acyltransferase</keyword>
<protein>
    <recommendedName>
        <fullName evidence="2">arginyltransferase</fullName>
        <ecNumber evidence="2">2.3.2.8</ecNumber>
    </recommendedName>
</protein>
<dbReference type="InterPro" id="IPR007472">
    <property type="entry name" value="N-end_Aminoacyl_Trfase_C"/>
</dbReference>
<feature type="domain" description="N-end aminoacyl transferase N-terminal" evidence="5">
    <location>
        <begin position="30"/>
        <end position="100"/>
    </location>
</feature>
<keyword evidence="8" id="KW-1185">Reference proteome</keyword>
<dbReference type="AlphaFoldDB" id="N1QJA4"/>
<evidence type="ECO:0000256" key="4">
    <source>
        <dbReference type="ARBA" id="ARBA00023315"/>
    </source>
</evidence>
<evidence type="ECO:0000259" key="6">
    <source>
        <dbReference type="Pfam" id="PF04377"/>
    </source>
</evidence>
<dbReference type="InterPro" id="IPR030700">
    <property type="entry name" value="N-end_Aminoacyl_Trfase"/>
</dbReference>
<dbReference type="Pfam" id="PF04376">
    <property type="entry name" value="ATE_N"/>
    <property type="match status" value="1"/>
</dbReference>
<evidence type="ECO:0000313" key="7">
    <source>
        <dbReference type="EMBL" id="EMF17316.1"/>
    </source>
</evidence>
<sequence length="438" mass="49532">MQTDAATSSSSTSASALPSLLTPIGYQVGDCGYCKSTSSGASYYASTRSLSPEHYQELIDRGWRRSGSLLYLPDASRSCCVHYTIRLPVSEFKPAKDQRQALNRWNRFVLGDDYIKSLSTKYPKSKAEKKRVNSEFDLLQSVHESEGNRLKPDIQPEHRFEVRLEPDDFSEEKFELYSGYQRHVHHDHDVSKSGFKRFLCASPLSQRVDTDGKQLGSFHQCYRLDGRLIAMAVLDLLPHAVSGVYFVYHKDVEKFSFGKLSALREAALALEQNYGYYYMGYFIHSCRKMSYKNDYKPQFVLDLHSLEWQPLNDQLRTLMESRKYASLSKEKARQTTLDQEKEDKIVRPVPKDAMLSGLSILQLGLPGSLPVDQLQQQIDMDGMKVRIAAGVYEAQDLVSWESGHILDAKTLKGAFAELAACTGPLVAKEAIVDFSRVG</sequence>
<dbReference type="Pfam" id="PF04377">
    <property type="entry name" value="ATE_C"/>
    <property type="match status" value="1"/>
</dbReference>
<dbReference type="EMBL" id="KB456260">
    <property type="protein sequence ID" value="EMF17316.1"/>
    <property type="molecule type" value="Genomic_DNA"/>
</dbReference>
<reference evidence="7 8" key="1">
    <citation type="journal article" date="2012" name="PLoS Pathog.">
        <title>Diverse lifestyles and strategies of plant pathogenesis encoded in the genomes of eighteen Dothideomycetes fungi.</title>
        <authorList>
            <person name="Ohm R.A."/>
            <person name="Feau N."/>
            <person name="Henrissat B."/>
            <person name="Schoch C.L."/>
            <person name="Horwitz B.A."/>
            <person name="Barry K.W."/>
            <person name="Condon B.J."/>
            <person name="Copeland A.C."/>
            <person name="Dhillon B."/>
            <person name="Glaser F."/>
            <person name="Hesse C.N."/>
            <person name="Kosti I."/>
            <person name="LaButti K."/>
            <person name="Lindquist E.A."/>
            <person name="Lucas S."/>
            <person name="Salamov A.A."/>
            <person name="Bradshaw R.E."/>
            <person name="Ciuffetti L."/>
            <person name="Hamelin R.C."/>
            <person name="Kema G.H.J."/>
            <person name="Lawrence C."/>
            <person name="Scott J.A."/>
            <person name="Spatafora J.W."/>
            <person name="Turgeon B.G."/>
            <person name="de Wit P.J.G.M."/>
            <person name="Zhong S."/>
            <person name="Goodwin S.B."/>
            <person name="Grigoriev I.V."/>
        </authorList>
    </citation>
    <scope>NUCLEOTIDE SEQUENCE [LARGE SCALE GENOMIC DNA]</scope>
    <source>
        <strain evidence="7 8">SO2202</strain>
    </source>
</reference>
<dbReference type="eggNOG" id="KOG1193">
    <property type="taxonomic scope" value="Eukaryota"/>
</dbReference>
<dbReference type="PANTHER" id="PTHR21367">
    <property type="entry name" value="ARGININE-TRNA-PROTEIN TRANSFERASE 1"/>
    <property type="match status" value="1"/>
</dbReference>
<comment type="similarity">
    <text evidence="1">Belongs to the R-transferase family.</text>
</comment>
<proteinExistence type="inferred from homology"/>
<dbReference type="HOGENOM" id="CLU_020349_0_0_1"/>
<evidence type="ECO:0000256" key="2">
    <source>
        <dbReference type="ARBA" id="ARBA00012025"/>
    </source>
</evidence>
<dbReference type="InterPro" id="IPR007471">
    <property type="entry name" value="N-end_Aminoacyl_Trfase_N"/>
</dbReference>